<name>A0A3A4N928_ABYX5</name>
<reference evidence="2 3" key="1">
    <citation type="journal article" date="2017" name="ISME J.">
        <title>Energy and carbon metabolisms in a deep terrestrial subsurface fluid microbial community.</title>
        <authorList>
            <person name="Momper L."/>
            <person name="Jungbluth S.P."/>
            <person name="Lee M.D."/>
            <person name="Amend J.P."/>
        </authorList>
    </citation>
    <scope>NUCLEOTIDE SEQUENCE [LARGE SCALE GENOMIC DNA]</scope>
    <source>
        <strain evidence="2">SURF_5</strain>
    </source>
</reference>
<proteinExistence type="predicted"/>
<feature type="compositionally biased region" description="Basic and acidic residues" evidence="1">
    <location>
        <begin position="39"/>
        <end position="48"/>
    </location>
</feature>
<gene>
    <name evidence="2" type="ORF">C4520_15920</name>
</gene>
<feature type="region of interest" description="Disordered" evidence="1">
    <location>
        <begin position="29"/>
        <end position="48"/>
    </location>
</feature>
<dbReference type="Proteomes" id="UP000265882">
    <property type="component" value="Unassembled WGS sequence"/>
</dbReference>
<dbReference type="Pfam" id="PF09626">
    <property type="entry name" value="DHC"/>
    <property type="match status" value="1"/>
</dbReference>
<evidence type="ECO:0000313" key="3">
    <source>
        <dbReference type="Proteomes" id="UP000265882"/>
    </source>
</evidence>
<comment type="caution">
    <text evidence="2">The sequence shown here is derived from an EMBL/GenBank/DDBJ whole genome shotgun (WGS) entry which is preliminary data.</text>
</comment>
<sequence length="186" mass="20628">MSRARTWGIILVAFLASTQILAVALADEGGRHRRRERHSHREHEHSRNEFGTIDNPLYREQCGACHFAYPPGLLSAGSWSKILGQLENHNGAEVALDAQAEEAIGRYLEANAADRLTSKRAGRITSSLRGQTPTRITEVPYILNEHKDLPPETFKRTSVVSFSNCIACHPGAEQGVFDDDSVRIPD</sequence>
<evidence type="ECO:0000256" key="1">
    <source>
        <dbReference type="SAM" id="MobiDB-lite"/>
    </source>
</evidence>
<accession>A0A3A4N928</accession>
<dbReference type="AlphaFoldDB" id="A0A3A4N928"/>
<dbReference type="EMBL" id="QZKU01000112">
    <property type="protein sequence ID" value="RJP17697.1"/>
    <property type="molecule type" value="Genomic_DNA"/>
</dbReference>
<evidence type="ECO:0000313" key="2">
    <source>
        <dbReference type="EMBL" id="RJP17697.1"/>
    </source>
</evidence>
<protein>
    <submittedName>
        <fullName evidence="2">Cytochrome C</fullName>
    </submittedName>
</protein>
<dbReference type="InterPro" id="IPR018588">
    <property type="entry name" value="Dihaem_cytochrome-c"/>
</dbReference>
<organism evidence="2 3">
    <name type="scientific">Abyssobacteria bacterium (strain SURF_5)</name>
    <dbReference type="NCBI Taxonomy" id="2093360"/>
    <lineage>
        <taxon>Bacteria</taxon>
        <taxon>Pseudomonadati</taxon>
        <taxon>Candidatus Hydrogenedentota</taxon>
        <taxon>Candidatus Abyssobacteria</taxon>
    </lineage>
</organism>